<evidence type="ECO:0000256" key="1">
    <source>
        <dbReference type="SAM" id="Phobius"/>
    </source>
</evidence>
<name>A0A830QX22_9FIRM</name>
<dbReference type="KEGG" id="pfaa:MM59RIKEN_32310"/>
<geneLocation type="plasmid" evidence="2 3">
    <name>pMM59_01</name>
</geneLocation>
<keyword evidence="1" id="KW-0812">Transmembrane</keyword>
<feature type="transmembrane region" description="Helical" evidence="1">
    <location>
        <begin position="6"/>
        <end position="26"/>
    </location>
</feature>
<dbReference type="RefSeq" id="WP_213543847.1">
    <property type="nucleotide sequence ID" value="NZ_AP023421.1"/>
</dbReference>
<keyword evidence="3" id="KW-1185">Reference proteome</keyword>
<sequence length="191" mass="21745">MSPDWAMVWITVVYVMATCAICWANIRSANATKAQLAETKRQFDEENRALVTATFEIIRNGIAALCIENHGKQVAYNVEIRIVPEFINNIRDDTDKKLIKELCRASFTLGIGRKWYACLGSHLELEQLSQVPLAIDISYSDNQGRHKETTTIDLKQYFWSLIYDSPMVDANVELKKMAKSLQSIDRKTPKG</sequence>
<dbReference type="Proteomes" id="UP000679848">
    <property type="component" value="Plasmid pMM59_01"/>
</dbReference>
<protein>
    <submittedName>
        <fullName evidence="2">Uncharacterized protein</fullName>
    </submittedName>
</protein>
<evidence type="ECO:0000313" key="3">
    <source>
        <dbReference type="Proteomes" id="UP000679848"/>
    </source>
</evidence>
<evidence type="ECO:0000313" key="2">
    <source>
        <dbReference type="EMBL" id="BCK85912.1"/>
    </source>
</evidence>
<proteinExistence type="predicted"/>
<gene>
    <name evidence="2" type="ORF">MM59RIKEN_32310</name>
</gene>
<accession>A0A830QX22</accession>
<dbReference type="EMBL" id="AP023421">
    <property type="protein sequence ID" value="BCK85912.1"/>
    <property type="molecule type" value="Genomic_DNA"/>
</dbReference>
<keyword evidence="2" id="KW-0614">Plasmid</keyword>
<dbReference type="AlphaFoldDB" id="A0A830QX22"/>
<keyword evidence="1" id="KW-1133">Transmembrane helix</keyword>
<organism evidence="2 3">
    <name type="scientific">Pusillibacter faecalis</name>
    <dbReference type="NCBI Taxonomy" id="2714358"/>
    <lineage>
        <taxon>Bacteria</taxon>
        <taxon>Bacillati</taxon>
        <taxon>Bacillota</taxon>
        <taxon>Clostridia</taxon>
        <taxon>Eubacteriales</taxon>
        <taxon>Oscillospiraceae</taxon>
        <taxon>Pusillibacter</taxon>
    </lineage>
</organism>
<keyword evidence="1" id="KW-0472">Membrane</keyword>
<reference evidence="2" key="1">
    <citation type="submission" date="2020-09" db="EMBL/GenBank/DDBJ databases">
        <title>New species isolated from human feces.</title>
        <authorList>
            <person name="Kitahara M."/>
            <person name="Shigeno Y."/>
            <person name="Shime M."/>
            <person name="Matsumoto Y."/>
            <person name="Nakamura S."/>
            <person name="Motooka D."/>
            <person name="Fukuoka S."/>
            <person name="Nishikawa H."/>
            <person name="Benno Y."/>
        </authorList>
    </citation>
    <scope>NUCLEOTIDE SEQUENCE</scope>
    <source>
        <strain evidence="2">MM59</strain>
        <plasmid evidence="2">pMM59_01</plasmid>
    </source>
</reference>